<evidence type="ECO:0000313" key="4">
    <source>
        <dbReference type="Proteomes" id="UP001159363"/>
    </source>
</evidence>
<feature type="compositionally biased region" description="Low complexity" evidence="1">
    <location>
        <begin position="224"/>
        <end position="233"/>
    </location>
</feature>
<keyword evidence="2" id="KW-1133">Transmembrane helix</keyword>
<evidence type="ECO:0000256" key="1">
    <source>
        <dbReference type="SAM" id="MobiDB-lite"/>
    </source>
</evidence>
<feature type="transmembrane region" description="Helical" evidence="2">
    <location>
        <begin position="136"/>
        <end position="155"/>
    </location>
</feature>
<proteinExistence type="predicted"/>
<sequence>MNNSEVWHKDKAHEHIMSIDNLMAKVIATDVTEEREQSNSYHVRLELRSENGFLVGRVLQGDVTCPSLYRLAVPLAGLPGAVAPDARANVKATRRRGTFTEPLAGVGKDTFRVMLNPLGRHRFTGTGDKAEVCCQIFSTTTLSVVWLTIAVLFILEFKLGIRHVPLNSGGSSGVVVRLLASHLDEPASIPGGDAPEFSCVGIVPDDATGRRDFSGVSHFPPSPHYSSAPHSPHYIGSQDLDV</sequence>
<dbReference type="EMBL" id="JARBHB010000003">
    <property type="protein sequence ID" value="KAJ8888151.1"/>
    <property type="molecule type" value="Genomic_DNA"/>
</dbReference>
<keyword evidence="2" id="KW-0472">Membrane</keyword>
<reference evidence="3 4" key="1">
    <citation type="submission" date="2023-02" db="EMBL/GenBank/DDBJ databases">
        <title>LHISI_Scaffold_Assembly.</title>
        <authorList>
            <person name="Stuart O.P."/>
            <person name="Cleave R."/>
            <person name="Magrath M.J.L."/>
            <person name="Mikheyev A.S."/>
        </authorList>
    </citation>
    <scope>NUCLEOTIDE SEQUENCE [LARGE SCALE GENOMIC DNA]</scope>
    <source>
        <strain evidence="3">Daus_M_001</strain>
        <tissue evidence="3">Leg muscle</tissue>
    </source>
</reference>
<dbReference type="Proteomes" id="UP001159363">
    <property type="component" value="Chromosome 3"/>
</dbReference>
<gene>
    <name evidence="3" type="ORF">PR048_007638</name>
</gene>
<comment type="caution">
    <text evidence="3">The sequence shown here is derived from an EMBL/GenBank/DDBJ whole genome shotgun (WGS) entry which is preliminary data.</text>
</comment>
<evidence type="ECO:0000256" key="2">
    <source>
        <dbReference type="SAM" id="Phobius"/>
    </source>
</evidence>
<protein>
    <submittedName>
        <fullName evidence="3">Uncharacterized protein</fullName>
    </submittedName>
</protein>
<accession>A0ABQ9HUT1</accession>
<keyword evidence="4" id="KW-1185">Reference proteome</keyword>
<feature type="region of interest" description="Disordered" evidence="1">
    <location>
        <begin position="223"/>
        <end position="242"/>
    </location>
</feature>
<name>A0ABQ9HUT1_9NEOP</name>
<evidence type="ECO:0000313" key="3">
    <source>
        <dbReference type="EMBL" id="KAJ8888151.1"/>
    </source>
</evidence>
<organism evidence="3 4">
    <name type="scientific">Dryococelus australis</name>
    <dbReference type="NCBI Taxonomy" id="614101"/>
    <lineage>
        <taxon>Eukaryota</taxon>
        <taxon>Metazoa</taxon>
        <taxon>Ecdysozoa</taxon>
        <taxon>Arthropoda</taxon>
        <taxon>Hexapoda</taxon>
        <taxon>Insecta</taxon>
        <taxon>Pterygota</taxon>
        <taxon>Neoptera</taxon>
        <taxon>Polyneoptera</taxon>
        <taxon>Phasmatodea</taxon>
        <taxon>Verophasmatodea</taxon>
        <taxon>Anareolatae</taxon>
        <taxon>Phasmatidae</taxon>
        <taxon>Eurycanthinae</taxon>
        <taxon>Dryococelus</taxon>
    </lineage>
</organism>
<keyword evidence="2" id="KW-0812">Transmembrane</keyword>